<evidence type="ECO:0008006" key="9">
    <source>
        <dbReference type="Google" id="ProtNLM"/>
    </source>
</evidence>
<dbReference type="Proteomes" id="UP000027731">
    <property type="component" value="Unassembled WGS sequence"/>
</dbReference>
<evidence type="ECO:0000313" key="3">
    <source>
        <dbReference type="EMBL" id="PTV03560.1"/>
    </source>
</evidence>
<evidence type="ECO:0000313" key="8">
    <source>
        <dbReference type="Proteomes" id="UP000460207"/>
    </source>
</evidence>
<dbReference type="InterPro" id="IPR012337">
    <property type="entry name" value="RNaseH-like_sf"/>
</dbReference>
<dbReference type="EMBL" id="PTLS01000032">
    <property type="protein sequence ID" value="RMX24949.1"/>
    <property type="molecule type" value="Genomic_DNA"/>
</dbReference>
<evidence type="ECO:0000313" key="2">
    <source>
        <dbReference type="EMBL" id="MRG89804.1"/>
    </source>
</evidence>
<gene>
    <name evidence="4" type="ORF">C5O77_06640</name>
    <name evidence="3" type="ORF">DB325_07360</name>
    <name evidence="2" type="ORF">GIX76_07360</name>
    <name evidence="1" type="ORF">LR3_03760</name>
</gene>
<reference evidence="3" key="2">
    <citation type="journal article" date="2018" name="Genome Announc.">
        <title>Fifty-Six Draft Genome Sequences of 10 Lactobacillus Species from 22 Commercial Dietary Supplements.</title>
        <authorList>
            <person name="Gangiredla J."/>
            <person name="Barnaba T.J."/>
            <person name="Mammel M.K."/>
            <person name="Lacher D.W."/>
            <person name="Elkins C.A."/>
            <person name="Lampel K.A."/>
            <person name="Whitehouse C.A."/>
            <person name="Tartera C."/>
        </authorList>
    </citation>
    <scope>NUCLEOTIDE SEQUENCE</scope>
    <source>
        <strain evidence="3">DS12_10</strain>
    </source>
</reference>
<accession>A0A073JJW5</accession>
<dbReference type="Gene3D" id="3.30.420.10">
    <property type="entry name" value="Ribonuclease H-like superfamily/Ribonuclease H"/>
    <property type="match status" value="1"/>
</dbReference>
<dbReference type="SUPFAM" id="SSF53098">
    <property type="entry name" value="Ribonuclease H-like"/>
    <property type="match status" value="1"/>
</dbReference>
<organism evidence="1 5">
    <name type="scientific">Limosilactobacillus reuteri</name>
    <name type="common">Lactobacillus reuteri</name>
    <dbReference type="NCBI Taxonomy" id="1598"/>
    <lineage>
        <taxon>Bacteria</taxon>
        <taxon>Bacillati</taxon>
        <taxon>Bacillota</taxon>
        <taxon>Bacilli</taxon>
        <taxon>Lactobacillales</taxon>
        <taxon>Lactobacillaceae</taxon>
        <taxon>Limosilactobacillus</taxon>
    </lineage>
</organism>
<reference evidence="4 7" key="3">
    <citation type="journal article" date="2018" name="J Appl Environ Microbiol">
        <title>The gut symbionts Lactobacillus reuteri R2lc and 2010 encode a polyketide synthase cluster that activates the mammalian aryl-hydrocarbon receptor.</title>
        <authorList>
            <person name="Ozcam M."/>
            <person name="Roos S."/>
            <person name="Van Pijkeren J.P."/>
        </authorList>
    </citation>
    <scope>NUCLEOTIDE SEQUENCE [LARGE SCALE GENOMIC DNA]</scope>
    <source>
        <strain evidence="4 7">R2lc</strain>
    </source>
</reference>
<reference evidence="1 5" key="1">
    <citation type="submission" date="2014-06" db="EMBL/GenBank/DDBJ databases">
        <title>Genetic determinant of reutericyclin biosynthesis of Lactobacillus reuteri.</title>
        <authorList>
            <person name="Lin X."/>
            <person name="Duar R."/>
            <person name="Walter J."/>
            <person name="Gaenzle M."/>
        </authorList>
    </citation>
    <scope>NUCLEOTIDE SEQUENCE [LARGE SCALE GENOMIC DNA]</scope>
    <source>
        <strain evidence="1 5">LTH2584</strain>
    </source>
</reference>
<dbReference type="Proteomes" id="UP000276940">
    <property type="component" value="Unassembled WGS sequence"/>
</dbReference>
<dbReference type="EMBL" id="QAZN01000013">
    <property type="protein sequence ID" value="PTV03560.1"/>
    <property type="molecule type" value="Genomic_DNA"/>
</dbReference>
<dbReference type="AlphaFoldDB" id="A0A073JJW5"/>
<protein>
    <recommendedName>
        <fullName evidence="9">Exonuclease domain-containing protein</fullName>
    </recommendedName>
</protein>
<evidence type="ECO:0000313" key="5">
    <source>
        <dbReference type="Proteomes" id="UP000027731"/>
    </source>
</evidence>
<sequence length="234" mass="28016">MLKDEMPVVHFSSFAPVTEMILQSLPVEKDKEAQKAPAIKNFDQLRQRLNSQARFLILDLEFFQDQQKHRNGVAQIAGRMFETQSSFNYYLYAQNMSAERQLAFLRQYDLRLSEVNEYEVRQIFNRIFHFIAVERPDYIVSWDNGTDFESLNYEANRLKIRKEDRPWRTIQSLDLEKLVAKEVWKSKSGISLEKMCRLLHLPRVKYHQAQNDVIAIEQILKFYARDLERELNYR</sequence>
<dbReference type="Proteomes" id="UP000244083">
    <property type="component" value="Unassembled WGS sequence"/>
</dbReference>
<dbReference type="PATRIC" id="fig|1598.90.peg.2009"/>
<evidence type="ECO:0000313" key="7">
    <source>
        <dbReference type="Proteomes" id="UP000276940"/>
    </source>
</evidence>
<evidence type="ECO:0000313" key="6">
    <source>
        <dbReference type="Proteomes" id="UP000244083"/>
    </source>
</evidence>
<reference evidence="2 8" key="5">
    <citation type="submission" date="2019-11" db="EMBL/GenBank/DDBJ databases">
        <title>Draft genome sequence of 12 host-associated Lactobacillus reuteri rodent strains.</title>
        <authorList>
            <person name="Zhang S."/>
            <person name="Ozcam M."/>
            <person name="Van Pijkeren J.P."/>
        </authorList>
    </citation>
    <scope>NUCLEOTIDE SEQUENCE [LARGE SCALE GENOMIC DNA]</scope>
    <source>
        <strain evidence="2 8">N4I</strain>
    </source>
</reference>
<evidence type="ECO:0000313" key="1">
    <source>
        <dbReference type="EMBL" id="KEK14167.1"/>
    </source>
</evidence>
<dbReference type="Proteomes" id="UP000460207">
    <property type="component" value="Unassembled WGS sequence"/>
</dbReference>
<evidence type="ECO:0000313" key="4">
    <source>
        <dbReference type="EMBL" id="RMX24949.1"/>
    </source>
</evidence>
<reference evidence="6" key="4">
    <citation type="submission" date="2018-04" db="EMBL/GenBank/DDBJ databases">
        <title>Draft Genome Sequences of 10 Lactobacillus Species from 22 Commercial Probiotic Products.</title>
        <authorList>
            <person name="Gangiredla J."/>
            <person name="Barnaba T.J."/>
            <person name="Mammel M.K."/>
            <person name="Lacher D.W."/>
            <person name="Elkins C.A."/>
            <person name="Lampel K.A."/>
            <person name="Whitehouse C.A."/>
            <person name="Tartera C."/>
        </authorList>
    </citation>
    <scope>NUCLEOTIDE SEQUENCE [LARGE SCALE GENOMIC DNA]</scope>
    <source>
        <strain evidence="6">DS12_10</strain>
    </source>
</reference>
<dbReference type="EMBL" id="WJND01000010">
    <property type="protein sequence ID" value="MRG89804.1"/>
    <property type="molecule type" value="Genomic_DNA"/>
</dbReference>
<dbReference type="InterPro" id="IPR036397">
    <property type="entry name" value="RNaseH_sf"/>
</dbReference>
<proteinExistence type="predicted"/>
<dbReference type="RefSeq" id="WP_035151281.1">
    <property type="nucleotide sequence ID" value="NZ_PTLS01000032.1"/>
</dbReference>
<dbReference type="GO" id="GO:0003676">
    <property type="term" value="F:nucleic acid binding"/>
    <property type="evidence" value="ECO:0007669"/>
    <property type="project" value="InterPro"/>
</dbReference>
<dbReference type="EMBL" id="JOSX01000021">
    <property type="protein sequence ID" value="KEK14167.1"/>
    <property type="molecule type" value="Genomic_DNA"/>
</dbReference>
<comment type="caution">
    <text evidence="1">The sequence shown here is derived from an EMBL/GenBank/DDBJ whole genome shotgun (WGS) entry which is preliminary data.</text>
</comment>
<name>A0A073JJW5_LIMRT</name>